<proteinExistence type="predicted"/>
<protein>
    <submittedName>
        <fullName evidence="3">HAD-IA family hydrolase</fullName>
    </submittedName>
</protein>
<keyword evidence="4" id="KW-1185">Reference proteome</keyword>
<dbReference type="Proteomes" id="UP001389717">
    <property type="component" value="Unassembled WGS sequence"/>
</dbReference>
<dbReference type="InterPro" id="IPR023214">
    <property type="entry name" value="HAD_sf"/>
</dbReference>
<comment type="caution">
    <text evidence="3">The sequence shown here is derived from an EMBL/GenBank/DDBJ whole genome shotgun (WGS) entry which is preliminary data.</text>
</comment>
<evidence type="ECO:0000313" key="4">
    <source>
        <dbReference type="Proteomes" id="UP001389717"/>
    </source>
</evidence>
<dbReference type="Pfam" id="PF13419">
    <property type="entry name" value="HAD_2"/>
    <property type="match status" value="1"/>
</dbReference>
<dbReference type="InterPro" id="IPR036412">
    <property type="entry name" value="HAD-like_sf"/>
</dbReference>
<dbReference type="RefSeq" id="WP_341979339.1">
    <property type="nucleotide sequence ID" value="NZ_JBBYAF010000001.1"/>
</dbReference>
<dbReference type="GO" id="GO:0016787">
    <property type="term" value="F:hydrolase activity"/>
    <property type="evidence" value="ECO:0007669"/>
    <property type="project" value="UniProtKB-KW"/>
</dbReference>
<sequence>MDILNGYDIIIFDCDGVLLDSNKQKSDAFKITLKDYDNNYIEDFLDYHKNNGGISRYEKFKYFLSNILENKFEETTYKVMLKNFSKNCIELYTKVDMTEGSLKLLSSLSEKKCFIASGSDQEELIEVFKKRDLDKYFNGIFGSPTPKNEIIGNILENNIGKALMIGDSIQDYKAAFINNIDFLFVKKYSEQNEMLIKECEEKSIASVNTLLELVG</sequence>
<dbReference type="NCBIfam" id="TIGR01549">
    <property type="entry name" value="HAD-SF-IA-v1"/>
    <property type="match status" value="1"/>
</dbReference>
<dbReference type="SUPFAM" id="SSF56784">
    <property type="entry name" value="HAD-like"/>
    <property type="match status" value="1"/>
</dbReference>
<keyword evidence="2" id="KW-0460">Magnesium</keyword>
<dbReference type="SFLD" id="SFLDG01129">
    <property type="entry name" value="C1.5:_HAD__Beta-PGM__Phosphata"/>
    <property type="match status" value="1"/>
</dbReference>
<dbReference type="PANTHER" id="PTHR43434:SF1">
    <property type="entry name" value="PHOSPHOGLYCOLATE PHOSPHATASE"/>
    <property type="match status" value="1"/>
</dbReference>
<dbReference type="InterPro" id="IPR023198">
    <property type="entry name" value="PGP-like_dom2"/>
</dbReference>
<dbReference type="InterPro" id="IPR006439">
    <property type="entry name" value="HAD-SF_hydro_IA"/>
</dbReference>
<organism evidence="3 4">
    <name type="scientific">Rossellomorea oryzaecorticis</name>
    <dbReference type="NCBI Taxonomy" id="1396505"/>
    <lineage>
        <taxon>Bacteria</taxon>
        <taxon>Bacillati</taxon>
        <taxon>Bacillota</taxon>
        <taxon>Bacilli</taxon>
        <taxon>Bacillales</taxon>
        <taxon>Bacillaceae</taxon>
        <taxon>Rossellomorea</taxon>
    </lineage>
</organism>
<dbReference type="EMBL" id="JBBYAF010000001">
    <property type="protein sequence ID" value="MEL3970782.1"/>
    <property type="molecule type" value="Genomic_DNA"/>
</dbReference>
<evidence type="ECO:0000256" key="1">
    <source>
        <dbReference type="ARBA" id="ARBA00022801"/>
    </source>
</evidence>
<dbReference type="PANTHER" id="PTHR43434">
    <property type="entry name" value="PHOSPHOGLYCOLATE PHOSPHATASE"/>
    <property type="match status" value="1"/>
</dbReference>
<dbReference type="SFLD" id="SFLDS00003">
    <property type="entry name" value="Haloacid_Dehalogenase"/>
    <property type="match status" value="1"/>
</dbReference>
<reference evidence="3 4" key="1">
    <citation type="submission" date="2024-04" db="EMBL/GenBank/DDBJ databases">
        <title>Bacillus oryzaecorticis sp. nov., a moderately halophilic bacterium isolated from rice husks.</title>
        <authorList>
            <person name="Zhu H.-S."/>
        </authorList>
    </citation>
    <scope>NUCLEOTIDE SEQUENCE [LARGE SCALE GENOMIC DNA]</scope>
    <source>
        <strain evidence="3 4">ZC255</strain>
    </source>
</reference>
<evidence type="ECO:0000256" key="2">
    <source>
        <dbReference type="ARBA" id="ARBA00022842"/>
    </source>
</evidence>
<dbReference type="Gene3D" id="3.40.50.1000">
    <property type="entry name" value="HAD superfamily/HAD-like"/>
    <property type="match status" value="1"/>
</dbReference>
<accession>A0ABU9K3Z2</accession>
<gene>
    <name evidence="3" type="ORF">AAEO50_00670</name>
</gene>
<name>A0ABU9K3Z2_9BACI</name>
<dbReference type="InterPro" id="IPR041492">
    <property type="entry name" value="HAD_2"/>
</dbReference>
<evidence type="ECO:0000313" key="3">
    <source>
        <dbReference type="EMBL" id="MEL3970782.1"/>
    </source>
</evidence>
<dbReference type="Gene3D" id="1.10.150.240">
    <property type="entry name" value="Putative phosphatase, domain 2"/>
    <property type="match status" value="1"/>
</dbReference>
<dbReference type="InterPro" id="IPR050155">
    <property type="entry name" value="HAD-like_hydrolase_sf"/>
</dbReference>
<keyword evidence="1 3" id="KW-0378">Hydrolase</keyword>